<protein>
    <submittedName>
        <fullName evidence="1">Uncharacterized protein</fullName>
    </submittedName>
</protein>
<evidence type="ECO:0000313" key="1">
    <source>
        <dbReference type="EMBL" id="RMZ97476.1"/>
    </source>
</evidence>
<sequence>MKCLNCIFLQNFFIISPFLKSISSKNKNIGKVYPKTFKYKKGFNIQNEISDLLIIEYDRLKIFYRTPGYK</sequence>
<name>A0A3M7PEC2_BRAPC</name>
<evidence type="ECO:0000313" key="2">
    <source>
        <dbReference type="Proteomes" id="UP000276133"/>
    </source>
</evidence>
<dbReference type="EMBL" id="REGN01011396">
    <property type="protein sequence ID" value="RMZ97476.1"/>
    <property type="molecule type" value="Genomic_DNA"/>
</dbReference>
<dbReference type="Proteomes" id="UP000276133">
    <property type="component" value="Unassembled WGS sequence"/>
</dbReference>
<accession>A0A3M7PEC2</accession>
<proteinExistence type="predicted"/>
<reference evidence="1 2" key="1">
    <citation type="journal article" date="2018" name="Sci. Rep.">
        <title>Genomic signatures of local adaptation to the degree of environmental predictability in rotifers.</title>
        <authorList>
            <person name="Franch-Gras L."/>
            <person name="Hahn C."/>
            <person name="Garcia-Roger E.M."/>
            <person name="Carmona M.J."/>
            <person name="Serra M."/>
            <person name="Gomez A."/>
        </authorList>
    </citation>
    <scope>NUCLEOTIDE SEQUENCE [LARGE SCALE GENOMIC DNA]</scope>
    <source>
        <strain evidence="1">HYR1</strain>
    </source>
</reference>
<organism evidence="1 2">
    <name type="scientific">Brachionus plicatilis</name>
    <name type="common">Marine rotifer</name>
    <name type="synonym">Brachionus muelleri</name>
    <dbReference type="NCBI Taxonomy" id="10195"/>
    <lineage>
        <taxon>Eukaryota</taxon>
        <taxon>Metazoa</taxon>
        <taxon>Spiralia</taxon>
        <taxon>Gnathifera</taxon>
        <taxon>Rotifera</taxon>
        <taxon>Eurotatoria</taxon>
        <taxon>Monogononta</taxon>
        <taxon>Pseudotrocha</taxon>
        <taxon>Ploima</taxon>
        <taxon>Brachionidae</taxon>
        <taxon>Brachionus</taxon>
    </lineage>
</organism>
<dbReference type="AlphaFoldDB" id="A0A3M7PEC2"/>
<gene>
    <name evidence="1" type="ORF">BpHYR1_038585</name>
</gene>
<keyword evidence="2" id="KW-1185">Reference proteome</keyword>
<comment type="caution">
    <text evidence="1">The sequence shown here is derived from an EMBL/GenBank/DDBJ whole genome shotgun (WGS) entry which is preliminary data.</text>
</comment>
<feature type="non-terminal residue" evidence="1">
    <location>
        <position position="70"/>
    </location>
</feature>